<dbReference type="InterPro" id="IPR035421">
    <property type="entry name" value="Terminase_6C"/>
</dbReference>
<proteinExistence type="predicted"/>
<comment type="caution">
    <text evidence="3">The sequence shown here is derived from an EMBL/GenBank/DDBJ whole genome shotgun (WGS) entry which is preliminary data.</text>
</comment>
<feature type="domain" description="Terminase large subunit gp17-like C-terminal" evidence="2">
    <location>
        <begin position="85"/>
        <end position="218"/>
    </location>
</feature>
<dbReference type="RefSeq" id="WP_184698553.1">
    <property type="nucleotide sequence ID" value="NZ_BAABEG010000001.1"/>
</dbReference>
<sequence length="247" mass="27299">MPAITASKYLVQAAWDDVPHLDEKTKAELLSSYPPHMRKARSQGIPSMGAGAIYPVDLDDIEVAPFAIPRFWKRAYALDVGWKCTAAIWGAEDPADGTIYLYAEHYRGHQLPVIHAQAIKARGIWIKGAIDPAARGRSQRDGEQLIADYKGQGLDLVNAVNAVESGLYEVWALLETGRLKVFSTLVNLKAEYKLYRRDEHGKIVKEFDHAMDAMRYLIATWSKIASVQVPDRTVGGGSVIADSDAGY</sequence>
<gene>
    <name evidence="3" type="ORF">GGR00_001253</name>
</gene>
<protein>
    <recommendedName>
        <fullName evidence="2">Terminase large subunit gp17-like C-terminal domain-containing protein</fullName>
    </recommendedName>
</protein>
<evidence type="ECO:0000256" key="1">
    <source>
        <dbReference type="ARBA" id="ARBA00022612"/>
    </source>
</evidence>
<evidence type="ECO:0000313" key="3">
    <source>
        <dbReference type="EMBL" id="MBB6353485.1"/>
    </source>
</evidence>
<dbReference type="Gene3D" id="3.30.420.280">
    <property type="match status" value="1"/>
</dbReference>
<reference evidence="3 4" key="1">
    <citation type="submission" date="2020-08" db="EMBL/GenBank/DDBJ databases">
        <title>Genomic Encyclopedia of Type Strains, Phase IV (KMG-IV): sequencing the most valuable type-strain genomes for metagenomic binning, comparative biology and taxonomic classification.</title>
        <authorList>
            <person name="Goeker M."/>
        </authorList>
    </citation>
    <scope>NUCLEOTIDE SEQUENCE [LARGE SCALE GENOMIC DNA]</scope>
    <source>
        <strain evidence="3 4">DSM 7051</strain>
    </source>
</reference>
<dbReference type="Pfam" id="PF17289">
    <property type="entry name" value="Terminase_6C"/>
    <property type="match status" value="1"/>
</dbReference>
<keyword evidence="4" id="KW-1185">Reference proteome</keyword>
<keyword evidence="1" id="KW-1188">Viral release from host cell</keyword>
<organism evidence="3 4">
    <name type="scientific">Aminobacter aganoensis</name>
    <dbReference type="NCBI Taxonomy" id="83264"/>
    <lineage>
        <taxon>Bacteria</taxon>
        <taxon>Pseudomonadati</taxon>
        <taxon>Pseudomonadota</taxon>
        <taxon>Alphaproteobacteria</taxon>
        <taxon>Hyphomicrobiales</taxon>
        <taxon>Phyllobacteriaceae</taxon>
        <taxon>Aminobacter</taxon>
    </lineage>
</organism>
<dbReference type="EMBL" id="JACHOU010000002">
    <property type="protein sequence ID" value="MBB6353485.1"/>
    <property type="molecule type" value="Genomic_DNA"/>
</dbReference>
<dbReference type="AlphaFoldDB" id="A0A7X0F5R5"/>
<accession>A0A7X0F5R5</accession>
<evidence type="ECO:0000313" key="4">
    <source>
        <dbReference type="Proteomes" id="UP000536262"/>
    </source>
</evidence>
<dbReference type="Proteomes" id="UP000536262">
    <property type="component" value="Unassembled WGS sequence"/>
</dbReference>
<evidence type="ECO:0000259" key="2">
    <source>
        <dbReference type="Pfam" id="PF17289"/>
    </source>
</evidence>
<name>A0A7X0F5R5_9HYPH</name>